<evidence type="ECO:0000313" key="1">
    <source>
        <dbReference type="Proteomes" id="UP001652625"/>
    </source>
</evidence>
<dbReference type="PANTHER" id="PTHR33053:SF26">
    <property type="entry name" value="TRANSPOSASE DOMAIN-CONTAINING PROTEIN"/>
    <property type="match status" value="1"/>
</dbReference>
<dbReference type="RefSeq" id="XP_065658789.1">
    <property type="nucleotide sequence ID" value="XM_065802717.1"/>
</dbReference>
<name>A0ABM4CAU2_HYDVU</name>
<evidence type="ECO:0000313" key="2">
    <source>
        <dbReference type="RefSeq" id="XP_065658789.1"/>
    </source>
</evidence>
<protein>
    <submittedName>
        <fullName evidence="2">Uncharacterized protein LOC136083318</fullName>
    </submittedName>
</protein>
<gene>
    <name evidence="2" type="primary">LOC136083318</name>
</gene>
<keyword evidence="1" id="KW-1185">Reference proteome</keyword>
<accession>A0ABM4CAU2</accession>
<reference evidence="2" key="1">
    <citation type="submission" date="2025-08" db="UniProtKB">
        <authorList>
            <consortium name="RefSeq"/>
        </authorList>
    </citation>
    <scope>IDENTIFICATION</scope>
</reference>
<dbReference type="GeneID" id="136083318"/>
<dbReference type="PANTHER" id="PTHR33053">
    <property type="entry name" value="PROTEIN, PUTATIVE-RELATED"/>
    <property type="match status" value="1"/>
</dbReference>
<dbReference type="Proteomes" id="UP001652625">
    <property type="component" value="Chromosome 08"/>
</dbReference>
<proteinExistence type="predicted"/>
<organism evidence="1 2">
    <name type="scientific">Hydra vulgaris</name>
    <name type="common">Hydra</name>
    <name type="synonym">Hydra attenuata</name>
    <dbReference type="NCBI Taxonomy" id="6087"/>
    <lineage>
        <taxon>Eukaryota</taxon>
        <taxon>Metazoa</taxon>
        <taxon>Cnidaria</taxon>
        <taxon>Hydrozoa</taxon>
        <taxon>Hydroidolina</taxon>
        <taxon>Anthoathecata</taxon>
        <taxon>Aplanulata</taxon>
        <taxon>Hydridae</taxon>
        <taxon>Hydra</taxon>
    </lineage>
</organism>
<sequence length="220" mass="25027">MLQVENIIILGVQYWIRNIFKFNLPNSQVDLLHTNINIDGMPLFNSNSISFWPILGSLKECPLGGTFPIAIYSSTKKPTSLDEYLNDFFSMKSLKQHGFLFNNKTYIVKIDAIICNAPARAFIKCIKPHSGYNSCERCMQCGKWCNKITLPNIAAPLITDLIFTERQYFEHHVGTSPLEELGCGMVTEFPLDYMHLVCLGAMRRILFQWIHGPRGGCKLS</sequence>